<reference evidence="4" key="1">
    <citation type="submission" date="2020-11" db="EMBL/GenBank/DDBJ databases">
        <title>Whole-genome analyses of Nonomuraea sp. K274.</title>
        <authorList>
            <person name="Veyisoglu A."/>
        </authorList>
    </citation>
    <scope>NUCLEOTIDE SEQUENCE</scope>
    <source>
        <strain evidence="4">K274</strain>
    </source>
</reference>
<comment type="caution">
    <text evidence="4">The sequence shown here is derived from an EMBL/GenBank/DDBJ whole genome shotgun (WGS) entry which is preliminary data.</text>
</comment>
<evidence type="ECO:0000313" key="4">
    <source>
        <dbReference type="EMBL" id="MBF8185720.1"/>
    </source>
</evidence>
<feature type="signal peptide" evidence="2">
    <location>
        <begin position="1"/>
        <end position="19"/>
    </location>
</feature>
<protein>
    <submittedName>
        <fullName evidence="4">Septum formation family protein</fullName>
    </submittedName>
</protein>
<feature type="chain" id="PRO_5038972465" evidence="2">
    <location>
        <begin position="20"/>
        <end position="155"/>
    </location>
</feature>
<proteinExistence type="predicted"/>
<dbReference type="PROSITE" id="PS51257">
    <property type="entry name" value="PROKAR_LIPOPROTEIN"/>
    <property type="match status" value="1"/>
</dbReference>
<dbReference type="AlphaFoldDB" id="A0A931EWZ7"/>
<feature type="domain" description="Septum formation-related" evidence="3">
    <location>
        <begin position="34"/>
        <end position="115"/>
    </location>
</feature>
<dbReference type="InterPro" id="IPR026004">
    <property type="entry name" value="Septum_form"/>
</dbReference>
<sequence>MVRFSLAIVCLTGTLLGCAAAPDETRPVSSSPGQDPTEVVTPASERYHATDLRPGDCVEPMPADFVVTVVSCDVPHAAEFATTYVLRQGPWPGVEEMRTLIEQGCGPRMRYVESRRAEVGVTGLVPLESDWPRHRTVYCLAVPVGGGKLVGRVIK</sequence>
<evidence type="ECO:0000256" key="1">
    <source>
        <dbReference type="SAM" id="MobiDB-lite"/>
    </source>
</evidence>
<dbReference type="EMBL" id="JADOGI010000017">
    <property type="protein sequence ID" value="MBF8185720.1"/>
    <property type="molecule type" value="Genomic_DNA"/>
</dbReference>
<gene>
    <name evidence="4" type="ORF">ITP53_08200</name>
</gene>
<keyword evidence="5" id="KW-1185">Reference proteome</keyword>
<dbReference type="Proteomes" id="UP000605361">
    <property type="component" value="Unassembled WGS sequence"/>
</dbReference>
<dbReference type="RefSeq" id="WP_195894702.1">
    <property type="nucleotide sequence ID" value="NZ_JADOGI010000017.1"/>
</dbReference>
<keyword evidence="2" id="KW-0732">Signal</keyword>
<organism evidence="4 5">
    <name type="scientific">Nonomuraea cypriaca</name>
    <dbReference type="NCBI Taxonomy" id="1187855"/>
    <lineage>
        <taxon>Bacteria</taxon>
        <taxon>Bacillati</taxon>
        <taxon>Actinomycetota</taxon>
        <taxon>Actinomycetes</taxon>
        <taxon>Streptosporangiales</taxon>
        <taxon>Streptosporangiaceae</taxon>
        <taxon>Nonomuraea</taxon>
    </lineage>
</organism>
<accession>A0A931EWZ7</accession>
<name>A0A931EWZ7_9ACTN</name>
<evidence type="ECO:0000256" key="2">
    <source>
        <dbReference type="SAM" id="SignalP"/>
    </source>
</evidence>
<dbReference type="Pfam" id="PF13845">
    <property type="entry name" value="Septum_form"/>
    <property type="match status" value="1"/>
</dbReference>
<feature type="region of interest" description="Disordered" evidence="1">
    <location>
        <begin position="23"/>
        <end position="45"/>
    </location>
</feature>
<evidence type="ECO:0000313" key="5">
    <source>
        <dbReference type="Proteomes" id="UP000605361"/>
    </source>
</evidence>
<evidence type="ECO:0000259" key="3">
    <source>
        <dbReference type="Pfam" id="PF13845"/>
    </source>
</evidence>